<feature type="region of interest" description="Disordered" evidence="1">
    <location>
        <begin position="1"/>
        <end position="44"/>
    </location>
</feature>
<dbReference type="EMBL" id="BPQB01000041">
    <property type="protein sequence ID" value="GJE94554.1"/>
    <property type="molecule type" value="Genomic_DNA"/>
</dbReference>
<evidence type="ECO:0000313" key="2">
    <source>
        <dbReference type="EMBL" id="GJE94554.1"/>
    </source>
</evidence>
<reference evidence="2 3" key="1">
    <citation type="submission" date="2021-08" db="EMBL/GenBank/DDBJ databases">
        <title>Draft Genome Sequence of Phanerochaete sordida strain YK-624.</title>
        <authorList>
            <person name="Mori T."/>
            <person name="Dohra H."/>
            <person name="Suzuki T."/>
            <person name="Kawagishi H."/>
            <person name="Hirai H."/>
        </authorList>
    </citation>
    <scope>NUCLEOTIDE SEQUENCE [LARGE SCALE GENOMIC DNA]</scope>
    <source>
        <strain evidence="2 3">YK-624</strain>
    </source>
</reference>
<comment type="caution">
    <text evidence="2">The sequence shown here is derived from an EMBL/GenBank/DDBJ whole genome shotgun (WGS) entry which is preliminary data.</text>
</comment>
<name>A0A9P3LHD2_9APHY</name>
<evidence type="ECO:0000256" key="1">
    <source>
        <dbReference type="SAM" id="MobiDB-lite"/>
    </source>
</evidence>
<accession>A0A9P3LHD2</accession>
<evidence type="ECO:0000313" key="3">
    <source>
        <dbReference type="Proteomes" id="UP000703269"/>
    </source>
</evidence>
<sequence>MTRSDGWRGQAGWRALASSSRSPAPEPICPCGAGLHGGPGPAVHGPRFEARRSVFPPSDVSVRRQVVAGALLFRAPLG</sequence>
<dbReference type="Proteomes" id="UP000703269">
    <property type="component" value="Unassembled WGS sequence"/>
</dbReference>
<organism evidence="2 3">
    <name type="scientific">Phanerochaete sordida</name>
    <dbReference type="NCBI Taxonomy" id="48140"/>
    <lineage>
        <taxon>Eukaryota</taxon>
        <taxon>Fungi</taxon>
        <taxon>Dikarya</taxon>
        <taxon>Basidiomycota</taxon>
        <taxon>Agaricomycotina</taxon>
        <taxon>Agaricomycetes</taxon>
        <taxon>Polyporales</taxon>
        <taxon>Phanerochaetaceae</taxon>
        <taxon>Phanerochaete</taxon>
    </lineage>
</organism>
<dbReference type="AlphaFoldDB" id="A0A9P3LHD2"/>
<gene>
    <name evidence="2" type="ORF">PsYK624_107240</name>
</gene>
<keyword evidence="3" id="KW-1185">Reference proteome</keyword>
<feature type="compositionally biased region" description="Low complexity" evidence="1">
    <location>
        <begin position="14"/>
        <end position="23"/>
    </location>
</feature>
<proteinExistence type="predicted"/>
<protein>
    <submittedName>
        <fullName evidence="2">Uncharacterized protein</fullName>
    </submittedName>
</protein>